<protein>
    <submittedName>
        <fullName evidence="10">Spore germination protein</fullName>
    </submittedName>
</protein>
<name>A0A239KVN5_9FIRM</name>
<evidence type="ECO:0000313" key="11">
    <source>
        <dbReference type="Proteomes" id="UP000198304"/>
    </source>
</evidence>
<comment type="subcellular location">
    <subcellularLocation>
        <location evidence="1">Membrane</location>
        <topology evidence="1">Lipid-anchor</topology>
    </subcellularLocation>
</comment>
<evidence type="ECO:0000259" key="8">
    <source>
        <dbReference type="Pfam" id="PF05504"/>
    </source>
</evidence>
<accession>A0A239KVN5</accession>
<dbReference type="InterPro" id="IPR008844">
    <property type="entry name" value="Spore_GerAC-like"/>
</dbReference>
<feature type="domain" description="Spore germination protein N-terminal" evidence="9">
    <location>
        <begin position="19"/>
        <end position="188"/>
    </location>
</feature>
<dbReference type="GO" id="GO:0016020">
    <property type="term" value="C:membrane"/>
    <property type="evidence" value="ECO:0007669"/>
    <property type="project" value="UniProtKB-SubCell"/>
</dbReference>
<dbReference type="PANTHER" id="PTHR35789">
    <property type="entry name" value="SPORE GERMINATION PROTEIN B3"/>
    <property type="match status" value="1"/>
</dbReference>
<dbReference type="InterPro" id="IPR046953">
    <property type="entry name" value="Spore_GerAC-like_C"/>
</dbReference>
<dbReference type="PANTHER" id="PTHR35789:SF1">
    <property type="entry name" value="SPORE GERMINATION PROTEIN B3"/>
    <property type="match status" value="1"/>
</dbReference>
<dbReference type="PROSITE" id="PS51257">
    <property type="entry name" value="PROKAR_LIPOPROTEIN"/>
    <property type="match status" value="1"/>
</dbReference>
<organism evidence="10 11">
    <name type="scientific">Anaerovirgula multivorans</name>
    <dbReference type="NCBI Taxonomy" id="312168"/>
    <lineage>
        <taxon>Bacteria</taxon>
        <taxon>Bacillati</taxon>
        <taxon>Bacillota</taxon>
        <taxon>Clostridia</taxon>
        <taxon>Peptostreptococcales</taxon>
        <taxon>Natronincolaceae</taxon>
        <taxon>Anaerovirgula</taxon>
    </lineage>
</organism>
<dbReference type="Pfam" id="PF05504">
    <property type="entry name" value="Spore_GerAC"/>
    <property type="match status" value="1"/>
</dbReference>
<keyword evidence="4" id="KW-0732">Signal</keyword>
<dbReference type="NCBIfam" id="TIGR02887">
    <property type="entry name" value="spore_ger_x_C"/>
    <property type="match status" value="1"/>
</dbReference>
<proteinExistence type="inferred from homology"/>
<keyword evidence="6" id="KW-0564">Palmitate</keyword>
<dbReference type="Proteomes" id="UP000198304">
    <property type="component" value="Unassembled WGS sequence"/>
</dbReference>
<dbReference type="EMBL" id="FZOJ01000056">
    <property type="protein sequence ID" value="SNT22416.1"/>
    <property type="molecule type" value="Genomic_DNA"/>
</dbReference>
<keyword evidence="3" id="KW-0309">Germination</keyword>
<evidence type="ECO:0000256" key="3">
    <source>
        <dbReference type="ARBA" id="ARBA00022544"/>
    </source>
</evidence>
<dbReference type="AlphaFoldDB" id="A0A239KVN5"/>
<keyword evidence="11" id="KW-1185">Reference proteome</keyword>
<dbReference type="GO" id="GO:0009847">
    <property type="term" value="P:spore germination"/>
    <property type="evidence" value="ECO:0007669"/>
    <property type="project" value="InterPro"/>
</dbReference>
<reference evidence="11" key="1">
    <citation type="submission" date="2017-06" db="EMBL/GenBank/DDBJ databases">
        <authorList>
            <person name="Varghese N."/>
            <person name="Submissions S."/>
        </authorList>
    </citation>
    <scope>NUCLEOTIDE SEQUENCE [LARGE SCALE GENOMIC DNA]</scope>
    <source>
        <strain evidence="11">SCA</strain>
    </source>
</reference>
<evidence type="ECO:0000256" key="6">
    <source>
        <dbReference type="ARBA" id="ARBA00023139"/>
    </source>
</evidence>
<evidence type="ECO:0000313" key="10">
    <source>
        <dbReference type="EMBL" id="SNT22416.1"/>
    </source>
</evidence>
<keyword evidence="5" id="KW-0472">Membrane</keyword>
<comment type="similarity">
    <text evidence="2">Belongs to the GerABKC lipoprotein family.</text>
</comment>
<evidence type="ECO:0000256" key="4">
    <source>
        <dbReference type="ARBA" id="ARBA00022729"/>
    </source>
</evidence>
<sequence length="365" mass="41547">MKKIWIFILVPIILTGCWDQRIYEKVGFILNMGIEKTDDDMMLISFTNPVVGIQQQGEVEMITTIANSLREAREDGRLVSPKNLEGGKIQHILVSYDMAEGGIFNLLELFQRDPINPALALIVVVDGSPKELIEKSLTFGDKPRSAYYISQLLENNIRNGYIPDTRIYNFDIAYFAPGLDPITPMIKLEPNGIKITGTALFSEDKKVGRIDTKMTSLLLAAMGRLGSATYLTSNYFDEDQGMKFQTAVLLRHVKRKFDIEVREGKLAVNMKLSFDVTLDEYKWDRTDEAINQKTLEETIAKAMKADYVQLFNHMQDIGSDPVGIGDMVRAKHNDYWRSIEWKEAYKHAEINIDVKVDIKQHGVIK</sequence>
<dbReference type="Pfam" id="PF25198">
    <property type="entry name" value="Spore_GerAC_N"/>
    <property type="match status" value="1"/>
</dbReference>
<feature type="domain" description="Spore germination GerAC-like C-terminal" evidence="8">
    <location>
        <begin position="196"/>
        <end position="362"/>
    </location>
</feature>
<dbReference type="InterPro" id="IPR057336">
    <property type="entry name" value="GerAC_N"/>
</dbReference>
<keyword evidence="7" id="KW-0449">Lipoprotein</keyword>
<dbReference type="RefSeq" id="WP_089285490.1">
    <property type="nucleotide sequence ID" value="NZ_FZOJ01000056.1"/>
</dbReference>
<dbReference type="OrthoDB" id="2986797at2"/>
<gene>
    <name evidence="10" type="ORF">SAMN05446037_10566</name>
</gene>
<evidence type="ECO:0000256" key="1">
    <source>
        <dbReference type="ARBA" id="ARBA00004635"/>
    </source>
</evidence>
<evidence type="ECO:0000256" key="2">
    <source>
        <dbReference type="ARBA" id="ARBA00007886"/>
    </source>
</evidence>
<evidence type="ECO:0000256" key="5">
    <source>
        <dbReference type="ARBA" id="ARBA00023136"/>
    </source>
</evidence>
<evidence type="ECO:0000256" key="7">
    <source>
        <dbReference type="ARBA" id="ARBA00023288"/>
    </source>
</evidence>
<dbReference type="Gene3D" id="3.30.300.210">
    <property type="entry name" value="Nutrient germinant receptor protein C, domain 3"/>
    <property type="match status" value="1"/>
</dbReference>
<evidence type="ECO:0000259" key="9">
    <source>
        <dbReference type="Pfam" id="PF25198"/>
    </source>
</evidence>
<dbReference type="InterPro" id="IPR038501">
    <property type="entry name" value="Spore_GerAC_C_sf"/>
</dbReference>